<dbReference type="Pfam" id="PF00072">
    <property type="entry name" value="Response_reg"/>
    <property type="match status" value="1"/>
</dbReference>
<dbReference type="EMBL" id="MHLI01000015">
    <property type="protein sequence ID" value="OGZ05106.1"/>
    <property type="molecule type" value="Genomic_DNA"/>
</dbReference>
<dbReference type="GO" id="GO:0000160">
    <property type="term" value="P:phosphorelay signal transduction system"/>
    <property type="evidence" value="ECO:0007669"/>
    <property type="project" value="UniProtKB-KW"/>
</dbReference>
<dbReference type="InterPro" id="IPR001789">
    <property type="entry name" value="Sig_transdc_resp-reg_receiver"/>
</dbReference>
<dbReference type="PROSITE" id="PS50110">
    <property type="entry name" value="RESPONSE_REGULATORY"/>
    <property type="match status" value="1"/>
</dbReference>
<gene>
    <name evidence="8" type="ORF">A2845_02170</name>
</gene>
<evidence type="ECO:0000256" key="2">
    <source>
        <dbReference type="ARBA" id="ARBA00023012"/>
    </source>
</evidence>
<evidence type="ECO:0000256" key="5">
    <source>
        <dbReference type="ARBA" id="ARBA00023163"/>
    </source>
</evidence>
<evidence type="ECO:0000256" key="4">
    <source>
        <dbReference type="ARBA" id="ARBA00023125"/>
    </source>
</evidence>
<feature type="modified residue" description="4-aspartylphosphate" evidence="6">
    <location>
        <position position="73"/>
    </location>
</feature>
<dbReference type="GO" id="GO:0003677">
    <property type="term" value="F:DNA binding"/>
    <property type="evidence" value="ECO:0007669"/>
    <property type="project" value="UniProtKB-KW"/>
</dbReference>
<dbReference type="Gene3D" id="3.40.50.2300">
    <property type="match status" value="1"/>
</dbReference>
<keyword evidence="3" id="KW-0805">Transcription regulation</keyword>
<evidence type="ECO:0000256" key="6">
    <source>
        <dbReference type="PROSITE-ProRule" id="PRU00169"/>
    </source>
</evidence>
<keyword evidence="1 6" id="KW-0597">Phosphoprotein</keyword>
<evidence type="ECO:0000256" key="1">
    <source>
        <dbReference type="ARBA" id="ARBA00022553"/>
    </source>
</evidence>
<keyword evidence="4" id="KW-0238">DNA-binding</keyword>
<dbReference type="InterPro" id="IPR050595">
    <property type="entry name" value="Bact_response_regulator"/>
</dbReference>
<protein>
    <recommendedName>
        <fullName evidence="7">Response regulatory domain-containing protein</fullName>
    </recommendedName>
</protein>
<dbReference type="PANTHER" id="PTHR44591">
    <property type="entry name" value="STRESS RESPONSE REGULATOR PROTEIN 1"/>
    <property type="match status" value="1"/>
</dbReference>
<organism evidence="8 9">
    <name type="scientific">Candidatus Lloydbacteria bacterium RIFCSPHIGHO2_01_FULL_49_22</name>
    <dbReference type="NCBI Taxonomy" id="1798658"/>
    <lineage>
        <taxon>Bacteria</taxon>
        <taxon>Candidatus Lloydiibacteriota</taxon>
    </lineage>
</organism>
<reference evidence="8 9" key="1">
    <citation type="journal article" date="2016" name="Nat. Commun.">
        <title>Thousands of microbial genomes shed light on interconnected biogeochemical processes in an aquifer system.</title>
        <authorList>
            <person name="Anantharaman K."/>
            <person name="Brown C.T."/>
            <person name="Hug L.A."/>
            <person name="Sharon I."/>
            <person name="Castelle C.J."/>
            <person name="Probst A.J."/>
            <person name="Thomas B.C."/>
            <person name="Singh A."/>
            <person name="Wilkins M.J."/>
            <person name="Karaoz U."/>
            <person name="Brodie E.L."/>
            <person name="Williams K.H."/>
            <person name="Hubbard S.S."/>
            <person name="Banfield J.F."/>
        </authorList>
    </citation>
    <scope>NUCLEOTIDE SEQUENCE [LARGE SCALE GENOMIC DNA]</scope>
</reference>
<dbReference type="SUPFAM" id="SSF52172">
    <property type="entry name" value="CheY-like"/>
    <property type="match status" value="1"/>
</dbReference>
<dbReference type="InterPro" id="IPR011006">
    <property type="entry name" value="CheY-like_superfamily"/>
</dbReference>
<comment type="caution">
    <text evidence="8">The sequence shown here is derived from an EMBL/GenBank/DDBJ whole genome shotgun (WGS) entry which is preliminary data.</text>
</comment>
<keyword evidence="2" id="KW-0902">Two-component regulatory system</keyword>
<feature type="domain" description="Response regulatory" evidence="7">
    <location>
        <begin position="24"/>
        <end position="141"/>
    </location>
</feature>
<dbReference type="SMART" id="SM00448">
    <property type="entry name" value="REC"/>
    <property type="match status" value="1"/>
</dbReference>
<dbReference type="FunFam" id="3.40.50.2300:FF:000001">
    <property type="entry name" value="DNA-binding response regulator PhoB"/>
    <property type="match status" value="1"/>
</dbReference>
<evidence type="ECO:0000259" key="7">
    <source>
        <dbReference type="PROSITE" id="PS50110"/>
    </source>
</evidence>
<evidence type="ECO:0000313" key="8">
    <source>
        <dbReference type="EMBL" id="OGZ05106.1"/>
    </source>
</evidence>
<accession>A0A1G2CUS7</accession>
<dbReference type="AlphaFoldDB" id="A0A1G2CUS7"/>
<dbReference type="PANTHER" id="PTHR44591:SF3">
    <property type="entry name" value="RESPONSE REGULATORY DOMAIN-CONTAINING PROTEIN"/>
    <property type="match status" value="1"/>
</dbReference>
<keyword evidence="5" id="KW-0804">Transcription</keyword>
<sequence>MPSDHRRSLTFFLIKRTNDMSKKHILIVDDEAALRQVLEDRLLDEGFIVTKAVNGKEGLSLALEKRPDLILLDIMMPIMDGLTMLEDLRRDNEYGNSVPVILLTNINDHDKVERARAAGSHDCLMKSDWDLSDVLKKIRAILTV</sequence>
<proteinExistence type="predicted"/>
<evidence type="ECO:0000256" key="3">
    <source>
        <dbReference type="ARBA" id="ARBA00023015"/>
    </source>
</evidence>
<dbReference type="Proteomes" id="UP000177122">
    <property type="component" value="Unassembled WGS sequence"/>
</dbReference>
<name>A0A1G2CUS7_9BACT</name>
<evidence type="ECO:0000313" key="9">
    <source>
        <dbReference type="Proteomes" id="UP000177122"/>
    </source>
</evidence>